<dbReference type="PANTHER" id="PTHR45458:SF2">
    <property type="entry name" value="OXIDOREDUCTASE, SHORT CHAIN DEHYDROGENASE_REDUCTASE FAMILY SUPERFAMILY (AFU_ORTHOLOGUE AFUA_3G13450)"/>
    <property type="match status" value="1"/>
</dbReference>
<dbReference type="Proteomes" id="UP000716446">
    <property type="component" value="Unassembled WGS sequence"/>
</dbReference>
<dbReference type="InterPro" id="IPR036291">
    <property type="entry name" value="NAD(P)-bd_dom_sf"/>
</dbReference>
<evidence type="ECO:0008006" key="3">
    <source>
        <dbReference type="Google" id="ProtNLM"/>
    </source>
</evidence>
<gene>
    <name evidence="1" type="ORF">AWRI4619_LOCUS5516</name>
</gene>
<dbReference type="InterPro" id="IPR052184">
    <property type="entry name" value="SDR_enzymes"/>
</dbReference>
<dbReference type="Pfam" id="PF00106">
    <property type="entry name" value="adh_short"/>
    <property type="match status" value="1"/>
</dbReference>
<dbReference type="InterPro" id="IPR002347">
    <property type="entry name" value="SDR_fam"/>
</dbReference>
<comment type="caution">
    <text evidence="1">The sequence shown here is derived from an EMBL/GenBank/DDBJ whole genome shotgun (WGS) entry which is preliminary data.</text>
</comment>
<dbReference type="AlphaFoldDB" id="A0A9N8JMK8"/>
<dbReference type="SUPFAM" id="SSF51735">
    <property type="entry name" value="NAD(P)-binding Rossmann-fold domains"/>
    <property type="match status" value="1"/>
</dbReference>
<sequence length="158" mass="17282">MLLNVAGTMAKHQDDSLESVNKEIFTHIFETNTFGPLLLTQALLPNLFKARAAKVGIVSSRVGSITDNSTGGIYAYRAFKADVNSIGKSLAMDLKDKGIVVSLLHPGIVKTGLDPTATDTPEAIMPDEAATKLWNVWQGEEIEDTGKFWHREGQELPW</sequence>
<evidence type="ECO:0000313" key="1">
    <source>
        <dbReference type="EMBL" id="CAD0088929.1"/>
    </source>
</evidence>
<evidence type="ECO:0000313" key="2">
    <source>
        <dbReference type="Proteomes" id="UP000716446"/>
    </source>
</evidence>
<name>A0A9N8JMK8_9PEZI</name>
<dbReference type="EMBL" id="CAIJEN010000007">
    <property type="protein sequence ID" value="CAD0088929.1"/>
    <property type="molecule type" value="Genomic_DNA"/>
</dbReference>
<protein>
    <recommendedName>
        <fullName evidence="3">NAD(P)-binding protein</fullName>
    </recommendedName>
</protein>
<accession>A0A9N8JMK8</accession>
<dbReference type="PANTHER" id="PTHR45458">
    <property type="entry name" value="SHORT-CHAIN DEHYDROGENASE/REDUCTASE SDR"/>
    <property type="match status" value="1"/>
</dbReference>
<keyword evidence="2" id="KW-1185">Reference proteome</keyword>
<dbReference type="Gene3D" id="3.40.50.720">
    <property type="entry name" value="NAD(P)-binding Rossmann-like Domain"/>
    <property type="match status" value="1"/>
</dbReference>
<proteinExistence type="predicted"/>
<dbReference type="GO" id="GO:0016616">
    <property type="term" value="F:oxidoreductase activity, acting on the CH-OH group of donors, NAD or NADP as acceptor"/>
    <property type="evidence" value="ECO:0007669"/>
    <property type="project" value="TreeGrafter"/>
</dbReference>
<organism evidence="1 2">
    <name type="scientific">Aureobasidium vineae</name>
    <dbReference type="NCBI Taxonomy" id="2773715"/>
    <lineage>
        <taxon>Eukaryota</taxon>
        <taxon>Fungi</taxon>
        <taxon>Dikarya</taxon>
        <taxon>Ascomycota</taxon>
        <taxon>Pezizomycotina</taxon>
        <taxon>Dothideomycetes</taxon>
        <taxon>Dothideomycetidae</taxon>
        <taxon>Dothideales</taxon>
        <taxon>Saccotheciaceae</taxon>
        <taxon>Aureobasidium</taxon>
    </lineage>
</organism>
<reference evidence="1" key="1">
    <citation type="submission" date="2020-06" db="EMBL/GenBank/DDBJ databases">
        <authorList>
            <person name="Onetto C."/>
        </authorList>
    </citation>
    <scope>NUCLEOTIDE SEQUENCE</scope>
</reference>